<dbReference type="STRING" id="1122934.SAMN02745691_01584"/>
<dbReference type="GO" id="GO:0005886">
    <property type="term" value="C:plasma membrane"/>
    <property type="evidence" value="ECO:0007669"/>
    <property type="project" value="TreeGrafter"/>
</dbReference>
<keyword evidence="11" id="KW-1185">Reference proteome</keyword>
<evidence type="ECO:0000256" key="3">
    <source>
        <dbReference type="ARBA" id="ARBA00022516"/>
    </source>
</evidence>
<gene>
    <name evidence="10" type="ORF">SAMN02745691_01584</name>
</gene>
<evidence type="ECO:0000313" key="10">
    <source>
        <dbReference type="EMBL" id="SHJ23735.1"/>
    </source>
</evidence>
<evidence type="ECO:0000313" key="11">
    <source>
        <dbReference type="Proteomes" id="UP000184342"/>
    </source>
</evidence>
<dbReference type="Proteomes" id="UP000184342">
    <property type="component" value="Unassembled WGS sequence"/>
</dbReference>
<protein>
    <submittedName>
        <fullName evidence="10">Lipid kinase, YegS/Rv2252/BmrU family</fullName>
    </submittedName>
</protein>
<evidence type="ECO:0000256" key="1">
    <source>
        <dbReference type="ARBA" id="ARBA00001946"/>
    </source>
</evidence>
<evidence type="ECO:0000256" key="7">
    <source>
        <dbReference type="ARBA" id="ARBA00023209"/>
    </source>
</evidence>
<name>A0A1M6HNE8_9FIRM</name>
<dbReference type="InterPro" id="IPR050187">
    <property type="entry name" value="Lipid_Phosphate_FormReg"/>
</dbReference>
<dbReference type="Gene3D" id="2.60.200.40">
    <property type="match status" value="1"/>
</dbReference>
<dbReference type="InterPro" id="IPR017438">
    <property type="entry name" value="ATP-NAD_kinase_N"/>
</dbReference>
<dbReference type="PANTHER" id="PTHR12358:SF106">
    <property type="entry name" value="LIPID KINASE YEGS"/>
    <property type="match status" value="1"/>
</dbReference>
<accession>A0A1M6HNE8</accession>
<dbReference type="PROSITE" id="PS50146">
    <property type="entry name" value="DAGK"/>
    <property type="match status" value="1"/>
</dbReference>
<evidence type="ECO:0000256" key="8">
    <source>
        <dbReference type="ARBA" id="ARBA00023264"/>
    </source>
</evidence>
<dbReference type="GO" id="GO:0008654">
    <property type="term" value="P:phospholipid biosynthetic process"/>
    <property type="evidence" value="ECO:0007669"/>
    <property type="project" value="UniProtKB-KW"/>
</dbReference>
<evidence type="ECO:0000256" key="6">
    <source>
        <dbReference type="ARBA" id="ARBA00023098"/>
    </source>
</evidence>
<organism evidence="10 11">
    <name type="scientific">Parasporobacterium paucivorans DSM 15970</name>
    <dbReference type="NCBI Taxonomy" id="1122934"/>
    <lineage>
        <taxon>Bacteria</taxon>
        <taxon>Bacillati</taxon>
        <taxon>Bacillota</taxon>
        <taxon>Clostridia</taxon>
        <taxon>Lachnospirales</taxon>
        <taxon>Lachnospiraceae</taxon>
        <taxon>Parasporobacterium</taxon>
    </lineage>
</organism>
<dbReference type="InterPro" id="IPR001206">
    <property type="entry name" value="Diacylglycerol_kinase_cat_dom"/>
</dbReference>
<dbReference type="Gene3D" id="3.40.50.10330">
    <property type="entry name" value="Probable inorganic polyphosphate/atp-NAD kinase, domain 1"/>
    <property type="match status" value="1"/>
</dbReference>
<evidence type="ECO:0000256" key="4">
    <source>
        <dbReference type="ARBA" id="ARBA00022723"/>
    </source>
</evidence>
<comment type="cofactor">
    <cofactor evidence="1">
        <name>Mg(2+)</name>
        <dbReference type="ChEBI" id="CHEBI:18420"/>
    </cofactor>
</comment>
<dbReference type="InterPro" id="IPR005218">
    <property type="entry name" value="Diacylglycerol/lipid_kinase"/>
</dbReference>
<dbReference type="SUPFAM" id="SSF111331">
    <property type="entry name" value="NAD kinase/diacylglycerol kinase-like"/>
    <property type="match status" value="1"/>
</dbReference>
<dbReference type="InterPro" id="IPR016064">
    <property type="entry name" value="NAD/diacylglycerol_kinase_sf"/>
</dbReference>
<keyword evidence="10" id="KW-0418">Kinase</keyword>
<feature type="domain" description="DAGKc" evidence="9">
    <location>
        <begin position="1"/>
        <end position="130"/>
    </location>
</feature>
<dbReference type="SMART" id="SM00046">
    <property type="entry name" value="DAGKc"/>
    <property type="match status" value="1"/>
</dbReference>
<dbReference type="GO" id="GO:0005524">
    <property type="term" value="F:ATP binding"/>
    <property type="evidence" value="ECO:0007669"/>
    <property type="project" value="InterPro"/>
</dbReference>
<keyword evidence="8" id="KW-1208">Phospholipid metabolism</keyword>
<dbReference type="PANTHER" id="PTHR12358">
    <property type="entry name" value="SPHINGOSINE KINASE"/>
    <property type="match status" value="1"/>
</dbReference>
<dbReference type="OrthoDB" id="142078at2"/>
<dbReference type="GO" id="GO:0046872">
    <property type="term" value="F:metal ion binding"/>
    <property type="evidence" value="ECO:0007669"/>
    <property type="project" value="UniProtKB-KW"/>
</dbReference>
<dbReference type="RefSeq" id="WP_094757370.1">
    <property type="nucleotide sequence ID" value="NZ_FQYT01000015.1"/>
</dbReference>
<dbReference type="Pfam" id="PF00781">
    <property type="entry name" value="DAGK_cat"/>
    <property type="match status" value="1"/>
</dbReference>
<keyword evidence="6" id="KW-0443">Lipid metabolism</keyword>
<keyword evidence="3" id="KW-0444">Lipid biosynthesis</keyword>
<sequence>MKHLLFIYNPNAGKGLVKNNLSDIVDIFVKEGYFVSIYPTQGRLDAKKHVMRYGENYKLIVCCGGDGTLNEVVSGVMTLQRKPGIGFIPAGSTNDFAQSLALPKNMLKAARVAVTGSVFPVDVGEFDKKPFIYIAAFGAFTEVSYTTSQDKKNLFGHSAYIMEGIKSLPSLKAHHMVLRYRDTVIEDDFVYGMITNTLSVGGFKGLTGQRVSLDDGMFECLFIKEPRNAMEWQQIISALLGVNDKNDRIISFKASKIFVKSKERLPWVLDGEYGGTTNKVIIRNHRRAVEIIANWEKMFS</sequence>
<keyword evidence="4" id="KW-0479">Metal-binding</keyword>
<comment type="similarity">
    <text evidence="2">Belongs to the diacylglycerol/lipid kinase family.</text>
</comment>
<evidence type="ECO:0000259" key="9">
    <source>
        <dbReference type="PROSITE" id="PS50146"/>
    </source>
</evidence>
<reference evidence="10 11" key="1">
    <citation type="submission" date="2016-11" db="EMBL/GenBank/DDBJ databases">
        <authorList>
            <person name="Jaros S."/>
            <person name="Januszkiewicz K."/>
            <person name="Wedrychowicz H."/>
        </authorList>
    </citation>
    <scope>NUCLEOTIDE SEQUENCE [LARGE SCALE GENOMIC DNA]</scope>
    <source>
        <strain evidence="10 11">DSM 15970</strain>
    </source>
</reference>
<keyword evidence="5" id="KW-0460">Magnesium</keyword>
<keyword evidence="7" id="KW-0594">Phospholipid biosynthesis</keyword>
<proteinExistence type="inferred from homology"/>
<dbReference type="GO" id="GO:0004143">
    <property type="term" value="F:ATP-dependent diacylglycerol kinase activity"/>
    <property type="evidence" value="ECO:0007669"/>
    <property type="project" value="TreeGrafter"/>
</dbReference>
<dbReference type="AlphaFoldDB" id="A0A1M6HNE8"/>
<evidence type="ECO:0000256" key="5">
    <source>
        <dbReference type="ARBA" id="ARBA00022842"/>
    </source>
</evidence>
<dbReference type="NCBIfam" id="TIGR00147">
    <property type="entry name" value="YegS/Rv2252/BmrU family lipid kinase"/>
    <property type="match status" value="1"/>
</dbReference>
<keyword evidence="10" id="KW-0808">Transferase</keyword>
<dbReference type="EMBL" id="FQYT01000015">
    <property type="protein sequence ID" value="SHJ23735.1"/>
    <property type="molecule type" value="Genomic_DNA"/>
</dbReference>
<evidence type="ECO:0000256" key="2">
    <source>
        <dbReference type="ARBA" id="ARBA00005983"/>
    </source>
</evidence>